<evidence type="ECO:0000259" key="7">
    <source>
        <dbReference type="PROSITE" id="PS50048"/>
    </source>
</evidence>
<proteinExistence type="predicted"/>
<dbReference type="InterPro" id="IPR036864">
    <property type="entry name" value="Zn2-C6_fun-type_DNA-bd_sf"/>
</dbReference>
<evidence type="ECO:0000256" key="1">
    <source>
        <dbReference type="ARBA" id="ARBA00022723"/>
    </source>
</evidence>
<evidence type="ECO:0000313" key="8">
    <source>
        <dbReference type="EMBL" id="KAL1878458.1"/>
    </source>
</evidence>
<reference evidence="8 9" key="1">
    <citation type="journal article" date="2024" name="IMA Fungus">
        <title>IMA Genome - F19 : A genome assembly and annotation guide to empower mycologists, including annotated draft genome sequences of Ceratocystis pirilliformis, Diaporthe australafricana, Fusarium ophioides, Paecilomyces lecythidis, and Sporothrix stenoceras.</title>
        <authorList>
            <person name="Aylward J."/>
            <person name="Wilson A.M."/>
            <person name="Visagie C.M."/>
            <person name="Spraker J."/>
            <person name="Barnes I."/>
            <person name="Buitendag C."/>
            <person name="Ceriani C."/>
            <person name="Del Mar Angel L."/>
            <person name="du Plessis D."/>
            <person name="Fuchs T."/>
            <person name="Gasser K."/>
            <person name="Kramer D."/>
            <person name="Li W."/>
            <person name="Munsamy K."/>
            <person name="Piso A."/>
            <person name="Price J.L."/>
            <person name="Sonnekus B."/>
            <person name="Thomas C."/>
            <person name="van der Nest A."/>
            <person name="van Dijk A."/>
            <person name="van Heerden A."/>
            <person name="van Vuuren N."/>
            <person name="Yilmaz N."/>
            <person name="Duong T.A."/>
            <person name="van der Merwe N.A."/>
            <person name="Wingfield M.J."/>
            <person name="Wingfield B.D."/>
        </authorList>
    </citation>
    <scope>NUCLEOTIDE SEQUENCE [LARGE SCALE GENOMIC DNA]</scope>
    <source>
        <strain evidence="8 9">CMW 18167</strain>
    </source>
</reference>
<dbReference type="SMART" id="SM00066">
    <property type="entry name" value="GAL4"/>
    <property type="match status" value="1"/>
</dbReference>
<dbReference type="CDD" id="cd12148">
    <property type="entry name" value="fungal_TF_MHR"/>
    <property type="match status" value="1"/>
</dbReference>
<dbReference type="Pfam" id="PF04082">
    <property type="entry name" value="Fungal_trans"/>
    <property type="match status" value="1"/>
</dbReference>
<name>A0ABR3XS89_9EURO</name>
<evidence type="ECO:0000256" key="6">
    <source>
        <dbReference type="SAM" id="MobiDB-lite"/>
    </source>
</evidence>
<dbReference type="InterPro" id="IPR007219">
    <property type="entry name" value="XnlR_reg_dom"/>
</dbReference>
<dbReference type="PANTHER" id="PTHR47256:SF9">
    <property type="entry name" value="ZN(II)2CYS6 TRANSCRIPTION FACTOR (EUROFUNG)"/>
    <property type="match status" value="1"/>
</dbReference>
<sequence length="708" mass="79892">MSDPAQYRRIAPGPTPEGSPPGDSRGLSPASWKKRVSTACLACKKSKRKCSGIPPCDNCRALNRECIFDESLDQRRRVAAKRTAEELNYHRDMLNDLFKVIRSANHSSAQQLLEIIRSDATPEEIRAYIDETLAKLQSSSSNDKATKETTSKLKDIRRMVNLQGPSPSFRRKVMDVHFLCDSPPFRVPAKPWTTVTDDDEIVSHLVSLYFTWDYPFYAFLDSEVFVKHMAAGDIDTEFCTPFLVNALLANACHYSEFSEAYAVPGDVMTKGADYLNEAERLYEELDEREKVSLATLQGTLLLYSKYSLFGKDDLGYLMLNRAVGIAKDLGYVSDTDDGVVSLEGRSPDYINATVRTIWGLYQIDTVSHIGFLRPNRIAHVRLERPHRITQTQDDAIWVPYPTHRSPRGAFYSMYFDEACSLSQVAADLSRNLFSDSESSPPVSGRREIANRLYERLKKWKSSLPDIFDPEKNPAPHMLLLSARYYTTVINLFMCRDGPDCSTKCSTGSSPPTPPESPSSRSEEIKLCCAREIASLMRIHRREFSMSRSHPFALYAINLALYVLLDQPADTFDVLDEDFLSLAAAFNIIASRSILGRNLFHIFRQSVRSKEQGAKARASNAVPEELKELFSEDLDSDKWDDYASGLEKLNEDSRYPSIGADQDEVDPRKLQNYEGFSLCDMLGRYESLSLGRDDKNNARHKGVDGVDSI</sequence>
<gene>
    <name evidence="8" type="ORF">Plec18167_004530</name>
</gene>
<dbReference type="CDD" id="cd00067">
    <property type="entry name" value="GAL4"/>
    <property type="match status" value="1"/>
</dbReference>
<dbReference type="Proteomes" id="UP001583193">
    <property type="component" value="Unassembled WGS sequence"/>
</dbReference>
<dbReference type="Gene3D" id="4.10.240.10">
    <property type="entry name" value="Zn(2)-C6 fungal-type DNA-binding domain"/>
    <property type="match status" value="1"/>
</dbReference>
<keyword evidence="3" id="KW-0238">DNA-binding</keyword>
<comment type="caution">
    <text evidence="8">The sequence shown here is derived from an EMBL/GenBank/DDBJ whole genome shotgun (WGS) entry which is preliminary data.</text>
</comment>
<organism evidence="8 9">
    <name type="scientific">Paecilomyces lecythidis</name>
    <dbReference type="NCBI Taxonomy" id="3004212"/>
    <lineage>
        <taxon>Eukaryota</taxon>
        <taxon>Fungi</taxon>
        <taxon>Dikarya</taxon>
        <taxon>Ascomycota</taxon>
        <taxon>Pezizomycotina</taxon>
        <taxon>Eurotiomycetes</taxon>
        <taxon>Eurotiomycetidae</taxon>
        <taxon>Eurotiales</taxon>
        <taxon>Thermoascaceae</taxon>
        <taxon>Paecilomyces</taxon>
    </lineage>
</organism>
<dbReference type="InterPro" id="IPR001138">
    <property type="entry name" value="Zn2Cys6_DnaBD"/>
</dbReference>
<feature type="region of interest" description="Disordered" evidence="6">
    <location>
        <begin position="1"/>
        <end position="30"/>
    </location>
</feature>
<keyword evidence="4" id="KW-0804">Transcription</keyword>
<evidence type="ECO:0000256" key="3">
    <source>
        <dbReference type="ARBA" id="ARBA00023125"/>
    </source>
</evidence>
<evidence type="ECO:0000256" key="4">
    <source>
        <dbReference type="ARBA" id="ARBA00023163"/>
    </source>
</evidence>
<dbReference type="EMBL" id="JAVDPF010000012">
    <property type="protein sequence ID" value="KAL1878458.1"/>
    <property type="molecule type" value="Genomic_DNA"/>
</dbReference>
<accession>A0ABR3XS89</accession>
<keyword evidence="5" id="KW-0539">Nucleus</keyword>
<protein>
    <recommendedName>
        <fullName evidence="7">Zn(2)-C6 fungal-type domain-containing protein</fullName>
    </recommendedName>
</protein>
<dbReference type="SUPFAM" id="SSF57701">
    <property type="entry name" value="Zn2/Cys6 DNA-binding domain"/>
    <property type="match status" value="1"/>
</dbReference>
<keyword evidence="9" id="KW-1185">Reference proteome</keyword>
<dbReference type="PANTHER" id="PTHR47256">
    <property type="entry name" value="ZN(II)2CYS6 TRANSCRIPTION FACTOR (EUROFUNG)-RELATED"/>
    <property type="match status" value="1"/>
</dbReference>
<dbReference type="PROSITE" id="PS00463">
    <property type="entry name" value="ZN2_CY6_FUNGAL_1"/>
    <property type="match status" value="1"/>
</dbReference>
<keyword evidence="2" id="KW-0805">Transcription regulation</keyword>
<keyword evidence="1" id="KW-0479">Metal-binding</keyword>
<evidence type="ECO:0000256" key="5">
    <source>
        <dbReference type="ARBA" id="ARBA00023242"/>
    </source>
</evidence>
<dbReference type="InterPro" id="IPR053187">
    <property type="entry name" value="Notoamide_regulator"/>
</dbReference>
<feature type="domain" description="Zn(2)-C6 fungal-type" evidence="7">
    <location>
        <begin position="39"/>
        <end position="68"/>
    </location>
</feature>
<evidence type="ECO:0000313" key="9">
    <source>
        <dbReference type="Proteomes" id="UP001583193"/>
    </source>
</evidence>
<dbReference type="PROSITE" id="PS50048">
    <property type="entry name" value="ZN2_CY6_FUNGAL_2"/>
    <property type="match status" value="1"/>
</dbReference>
<evidence type="ECO:0000256" key="2">
    <source>
        <dbReference type="ARBA" id="ARBA00023015"/>
    </source>
</evidence>
<dbReference type="Pfam" id="PF00172">
    <property type="entry name" value="Zn_clus"/>
    <property type="match status" value="1"/>
</dbReference>